<keyword evidence="1" id="KW-0808">Transferase</keyword>
<comment type="catalytic activity">
    <reaction evidence="7">
        <text>L-tyrosyl-[protein] + ATP = O-phospho-L-tyrosyl-[protein] + ADP + H(+)</text>
        <dbReference type="Rhea" id="RHEA:10596"/>
        <dbReference type="Rhea" id="RHEA-COMP:10136"/>
        <dbReference type="Rhea" id="RHEA-COMP:20101"/>
        <dbReference type="ChEBI" id="CHEBI:15378"/>
        <dbReference type="ChEBI" id="CHEBI:30616"/>
        <dbReference type="ChEBI" id="CHEBI:46858"/>
        <dbReference type="ChEBI" id="CHEBI:61978"/>
        <dbReference type="ChEBI" id="CHEBI:456216"/>
        <dbReference type="EC" id="2.7.12.2"/>
    </reaction>
</comment>
<evidence type="ECO:0000256" key="7">
    <source>
        <dbReference type="ARBA" id="ARBA00051693"/>
    </source>
</evidence>
<evidence type="ECO:0000256" key="8">
    <source>
        <dbReference type="SAM" id="MobiDB-lite"/>
    </source>
</evidence>
<evidence type="ECO:0000256" key="4">
    <source>
        <dbReference type="ARBA" id="ARBA00022840"/>
    </source>
</evidence>
<dbReference type="GO" id="GO:0005524">
    <property type="term" value="F:ATP binding"/>
    <property type="evidence" value="ECO:0007669"/>
    <property type="project" value="UniProtKB-KW"/>
</dbReference>
<dbReference type="GO" id="GO:0004708">
    <property type="term" value="F:MAP kinase kinase activity"/>
    <property type="evidence" value="ECO:0007669"/>
    <property type="project" value="UniProtKB-EC"/>
</dbReference>
<dbReference type="PANTHER" id="PTHR48013:SF9">
    <property type="entry name" value="DUAL SPECIFICITY MITOGEN-ACTIVATED PROTEIN KINASE KINASE 5"/>
    <property type="match status" value="1"/>
</dbReference>
<protein>
    <submittedName>
        <fullName evidence="9">Dual specificity mitogen-activated protein kinase kinase dSOR1</fullName>
    </submittedName>
</protein>
<feature type="region of interest" description="Disordered" evidence="8">
    <location>
        <begin position="192"/>
        <end position="218"/>
    </location>
</feature>
<name>A0A1R1PZM3_ZANCU</name>
<evidence type="ECO:0000256" key="2">
    <source>
        <dbReference type="ARBA" id="ARBA00022741"/>
    </source>
</evidence>
<feature type="compositionally biased region" description="Low complexity" evidence="8">
    <location>
        <begin position="37"/>
        <end position="56"/>
    </location>
</feature>
<dbReference type="AlphaFoldDB" id="A0A1R1PZM3"/>
<evidence type="ECO:0000256" key="3">
    <source>
        <dbReference type="ARBA" id="ARBA00022777"/>
    </source>
</evidence>
<dbReference type="PANTHER" id="PTHR48013">
    <property type="entry name" value="DUAL SPECIFICITY MITOGEN-ACTIVATED PROTEIN KINASE KINASE 5-RELATED"/>
    <property type="match status" value="1"/>
</dbReference>
<keyword evidence="10" id="KW-1185">Reference proteome</keyword>
<accession>A0A1R1PZM3</accession>
<dbReference type="Gene3D" id="1.10.510.10">
    <property type="entry name" value="Transferase(Phosphotransferase) domain 1"/>
    <property type="match status" value="1"/>
</dbReference>
<sequence length="362" mass="40100">MSLPQRPNLKLKKKPRPDLPKVSIPVRTADTRPTPPSLLIQTQQQAQQQSSTQLQIESNVEGNKNRPHAHGDYSLGKLESIEDLINVIQKDYSGSSKSGYSIDNLTQETQNLRLNTGMQNVPGNYGNMTMAEYQSIQNFKEKNKKILSSGRSLSVIGAPSNLRKARSRKLVIGGERQEEIDDDLRRDATGENSQFAGQNESNDKDDNGGSGEGTGSGVRKLNKKAFSLQPPPQPQDPASFSSQQPLTSVIEEFDFKEENIEVLDKLGEGSVGTVHKIRYIPTGKIMARKPERIQGFGYAVQSDVWSLGLTILEVALGRFPFPPAGSPPLTVIELLDYIIRAPAPSLDPRYWSKEIVDFTTKW</sequence>
<dbReference type="Proteomes" id="UP000188320">
    <property type="component" value="Unassembled WGS sequence"/>
</dbReference>
<gene>
    <name evidence="9" type="ORF">AX774_g42</name>
</gene>
<dbReference type="InterPro" id="IPR011009">
    <property type="entry name" value="Kinase-like_dom_sf"/>
</dbReference>
<comment type="caution">
    <text evidence="9">The sequence shown here is derived from an EMBL/GenBank/DDBJ whole genome shotgun (WGS) entry which is preliminary data.</text>
</comment>
<dbReference type="SUPFAM" id="SSF56112">
    <property type="entry name" value="Protein kinase-like (PK-like)"/>
    <property type="match status" value="2"/>
</dbReference>
<evidence type="ECO:0000256" key="5">
    <source>
        <dbReference type="ARBA" id="ARBA00049014"/>
    </source>
</evidence>
<keyword evidence="4" id="KW-0067">ATP-binding</keyword>
<organism evidence="9 10">
    <name type="scientific">Zancudomyces culisetae</name>
    <name type="common">Gut fungus</name>
    <name type="synonym">Smittium culisetae</name>
    <dbReference type="NCBI Taxonomy" id="1213189"/>
    <lineage>
        <taxon>Eukaryota</taxon>
        <taxon>Fungi</taxon>
        <taxon>Fungi incertae sedis</taxon>
        <taxon>Zoopagomycota</taxon>
        <taxon>Kickxellomycotina</taxon>
        <taxon>Harpellomycetes</taxon>
        <taxon>Harpellales</taxon>
        <taxon>Legeriomycetaceae</taxon>
        <taxon>Zancudomyces</taxon>
    </lineage>
</organism>
<feature type="region of interest" description="Disordered" evidence="8">
    <location>
        <begin position="1"/>
        <end position="56"/>
    </location>
</feature>
<comment type="catalytic activity">
    <reaction evidence="5">
        <text>L-seryl-[protein] + ATP = O-phospho-L-seryl-[protein] + ADP + H(+)</text>
        <dbReference type="Rhea" id="RHEA:17989"/>
        <dbReference type="Rhea" id="RHEA-COMP:9863"/>
        <dbReference type="Rhea" id="RHEA-COMP:11604"/>
        <dbReference type="ChEBI" id="CHEBI:15378"/>
        <dbReference type="ChEBI" id="CHEBI:29999"/>
        <dbReference type="ChEBI" id="CHEBI:30616"/>
        <dbReference type="ChEBI" id="CHEBI:83421"/>
        <dbReference type="ChEBI" id="CHEBI:456216"/>
        <dbReference type="EC" id="2.7.12.2"/>
    </reaction>
</comment>
<keyword evidence="2" id="KW-0547">Nucleotide-binding</keyword>
<keyword evidence="3 9" id="KW-0418">Kinase</keyword>
<dbReference type="Gene3D" id="3.30.200.20">
    <property type="entry name" value="Phosphorylase Kinase, domain 1"/>
    <property type="match status" value="1"/>
</dbReference>
<dbReference type="OrthoDB" id="10252354at2759"/>
<dbReference type="EMBL" id="LSSK01000004">
    <property type="protein sequence ID" value="OMH86395.1"/>
    <property type="molecule type" value="Genomic_DNA"/>
</dbReference>
<comment type="catalytic activity">
    <reaction evidence="6">
        <text>L-threonyl-[protein] + ATP = O-phospho-L-threonyl-[protein] + ADP + H(+)</text>
        <dbReference type="Rhea" id="RHEA:46608"/>
        <dbReference type="Rhea" id="RHEA-COMP:11060"/>
        <dbReference type="Rhea" id="RHEA-COMP:11605"/>
        <dbReference type="ChEBI" id="CHEBI:15378"/>
        <dbReference type="ChEBI" id="CHEBI:30013"/>
        <dbReference type="ChEBI" id="CHEBI:30616"/>
        <dbReference type="ChEBI" id="CHEBI:61977"/>
        <dbReference type="ChEBI" id="CHEBI:456216"/>
        <dbReference type="EC" id="2.7.12.2"/>
    </reaction>
</comment>
<reference evidence="10" key="1">
    <citation type="submission" date="2017-01" db="EMBL/GenBank/DDBJ databases">
        <authorList>
            <person name="Wang Y."/>
            <person name="White M."/>
            <person name="Kvist S."/>
            <person name="Moncalvo J.-M."/>
        </authorList>
    </citation>
    <scope>NUCLEOTIDE SEQUENCE [LARGE SCALE GENOMIC DNA]</scope>
    <source>
        <strain evidence="10">COL-18-3</strain>
    </source>
</reference>
<evidence type="ECO:0000256" key="1">
    <source>
        <dbReference type="ARBA" id="ARBA00022679"/>
    </source>
</evidence>
<evidence type="ECO:0000256" key="6">
    <source>
        <dbReference type="ARBA" id="ARBA00049299"/>
    </source>
</evidence>
<proteinExistence type="predicted"/>
<evidence type="ECO:0000313" key="9">
    <source>
        <dbReference type="EMBL" id="OMH86395.1"/>
    </source>
</evidence>
<evidence type="ECO:0000313" key="10">
    <source>
        <dbReference type="Proteomes" id="UP000188320"/>
    </source>
</evidence>